<dbReference type="PROSITE" id="PS50118">
    <property type="entry name" value="HMG_BOX_2"/>
    <property type="match status" value="2"/>
</dbReference>
<dbReference type="Pfam" id="PF00505">
    <property type="entry name" value="HMG_box"/>
    <property type="match status" value="1"/>
</dbReference>
<evidence type="ECO:0000256" key="3">
    <source>
        <dbReference type="SAM" id="MobiDB-lite"/>
    </source>
</evidence>
<evidence type="ECO:0000256" key="1">
    <source>
        <dbReference type="ARBA" id="ARBA00023125"/>
    </source>
</evidence>
<feature type="DNA-binding region" description="HMG box" evidence="2">
    <location>
        <begin position="239"/>
        <end position="296"/>
    </location>
</feature>
<feature type="region of interest" description="Disordered" evidence="3">
    <location>
        <begin position="294"/>
        <end position="317"/>
    </location>
</feature>
<name>A0A1Z5KIT2_FISSO</name>
<dbReference type="PANTHER" id="PTHR48112">
    <property type="entry name" value="HIGH MOBILITY GROUP PROTEIN DSP1"/>
    <property type="match status" value="1"/>
</dbReference>
<feature type="region of interest" description="Disordered" evidence="3">
    <location>
        <begin position="371"/>
        <end position="401"/>
    </location>
</feature>
<keyword evidence="2" id="KW-0539">Nucleus</keyword>
<dbReference type="GO" id="GO:0003677">
    <property type="term" value="F:DNA binding"/>
    <property type="evidence" value="ECO:0007669"/>
    <property type="project" value="UniProtKB-UniRule"/>
</dbReference>
<feature type="compositionally biased region" description="Basic and acidic residues" evidence="3">
    <location>
        <begin position="1"/>
        <end position="12"/>
    </location>
</feature>
<feature type="compositionally biased region" description="Basic and acidic residues" evidence="3">
    <location>
        <begin position="33"/>
        <end position="55"/>
    </location>
</feature>
<feature type="compositionally biased region" description="Polar residues" evidence="3">
    <location>
        <begin position="15"/>
        <end position="30"/>
    </location>
</feature>
<dbReference type="InterPro" id="IPR050342">
    <property type="entry name" value="HMGB"/>
</dbReference>
<reference evidence="5 6" key="1">
    <citation type="journal article" date="2015" name="Plant Cell">
        <title>Oil accumulation by the oleaginous diatom Fistulifera solaris as revealed by the genome and transcriptome.</title>
        <authorList>
            <person name="Tanaka T."/>
            <person name="Maeda Y."/>
            <person name="Veluchamy A."/>
            <person name="Tanaka M."/>
            <person name="Abida H."/>
            <person name="Marechal E."/>
            <person name="Bowler C."/>
            <person name="Muto M."/>
            <person name="Sunaga Y."/>
            <person name="Tanaka M."/>
            <person name="Yoshino T."/>
            <person name="Taniguchi T."/>
            <person name="Fukuda Y."/>
            <person name="Nemoto M."/>
            <person name="Matsumoto M."/>
            <person name="Wong P.S."/>
            <person name="Aburatani S."/>
            <person name="Fujibuchi W."/>
        </authorList>
    </citation>
    <scope>NUCLEOTIDE SEQUENCE [LARGE SCALE GENOMIC DNA]</scope>
    <source>
        <strain evidence="5 6">JPCC DA0580</strain>
    </source>
</reference>
<dbReference type="EMBL" id="BDSP01000235">
    <property type="protein sequence ID" value="GAX26002.1"/>
    <property type="molecule type" value="Genomic_DNA"/>
</dbReference>
<comment type="caution">
    <text evidence="5">The sequence shown here is derived from an EMBL/GenBank/DDBJ whole genome shotgun (WGS) entry which is preliminary data.</text>
</comment>
<dbReference type="InParanoid" id="A0A1Z5KIT2"/>
<evidence type="ECO:0000256" key="2">
    <source>
        <dbReference type="PROSITE-ProRule" id="PRU00267"/>
    </source>
</evidence>
<dbReference type="InterPro" id="IPR009071">
    <property type="entry name" value="HMG_box_dom"/>
</dbReference>
<feature type="domain" description="HMG box" evidence="4">
    <location>
        <begin position="150"/>
        <end position="231"/>
    </location>
</feature>
<evidence type="ECO:0000313" key="5">
    <source>
        <dbReference type="EMBL" id="GAX26002.1"/>
    </source>
</evidence>
<keyword evidence="6" id="KW-1185">Reference proteome</keyword>
<dbReference type="OrthoDB" id="1919336at2759"/>
<dbReference type="SMART" id="SM00398">
    <property type="entry name" value="HMG"/>
    <property type="match status" value="2"/>
</dbReference>
<proteinExistence type="predicted"/>
<sequence>MSDTSSPKKHEAPGSNGSTDQEAATENKNPISEVERKTAAEPENETNKENKRQDEGNIEEEDDDVDTDSEDELLQSKSEDKSEVDPEVVEQNELIEKSTPSTPLEIALTALLKRKEAYIQRITGEIAKLKKFVSKRKQTYKRKRKEEGAPTRALSAYNIFIQDRFAKLAKENENALKSEDTDAELKRVPPSNMVASTGNAWKELPPEEKAKYYERAKADQKRYEEEMAAYQPPDKQANRKRNKTGYNMFFTAHVHRLKQTESGVPSERGSVARLVGNAWKNLTPDERQFYEREADKHNGMNLGKDGDEDDDEDEVKRQQMEHYHMHGPHPEMHMHPAMHPAMHMHPAVDPRHAYYPPHMYAQPMYSHYDYSQHHRHQQARAQGYNQAYPPPPRSSYETGTI</sequence>
<accession>A0A1Z5KIT2</accession>
<protein>
    <recommendedName>
        <fullName evidence="4">HMG box domain-containing protein</fullName>
    </recommendedName>
</protein>
<dbReference type="Pfam" id="PF09011">
    <property type="entry name" value="HMG_box_2"/>
    <property type="match status" value="1"/>
</dbReference>
<feature type="compositionally biased region" description="Acidic residues" evidence="3">
    <location>
        <begin position="56"/>
        <end position="73"/>
    </location>
</feature>
<feature type="region of interest" description="Disordered" evidence="3">
    <location>
        <begin position="1"/>
        <end position="102"/>
    </location>
</feature>
<dbReference type="GO" id="GO:0005634">
    <property type="term" value="C:nucleus"/>
    <property type="evidence" value="ECO:0007669"/>
    <property type="project" value="UniProtKB-UniRule"/>
</dbReference>
<organism evidence="5 6">
    <name type="scientific">Fistulifera solaris</name>
    <name type="common">Oleaginous diatom</name>
    <dbReference type="NCBI Taxonomy" id="1519565"/>
    <lineage>
        <taxon>Eukaryota</taxon>
        <taxon>Sar</taxon>
        <taxon>Stramenopiles</taxon>
        <taxon>Ochrophyta</taxon>
        <taxon>Bacillariophyta</taxon>
        <taxon>Bacillariophyceae</taxon>
        <taxon>Bacillariophycidae</taxon>
        <taxon>Naviculales</taxon>
        <taxon>Naviculaceae</taxon>
        <taxon>Fistulifera</taxon>
    </lineage>
</organism>
<evidence type="ECO:0000259" key="4">
    <source>
        <dbReference type="PROSITE" id="PS50118"/>
    </source>
</evidence>
<dbReference type="Gene3D" id="1.10.30.10">
    <property type="entry name" value="High mobility group box domain"/>
    <property type="match status" value="2"/>
</dbReference>
<gene>
    <name evidence="5" type="ORF">FisN_4Hh503</name>
</gene>
<feature type="DNA-binding region" description="HMG box" evidence="2">
    <location>
        <begin position="150"/>
        <end position="231"/>
    </location>
</feature>
<keyword evidence="1 2" id="KW-0238">DNA-binding</keyword>
<feature type="domain" description="HMG box" evidence="4">
    <location>
        <begin position="239"/>
        <end position="296"/>
    </location>
</feature>
<dbReference type="AlphaFoldDB" id="A0A1Z5KIT2"/>
<dbReference type="SUPFAM" id="SSF47095">
    <property type="entry name" value="HMG-box"/>
    <property type="match status" value="2"/>
</dbReference>
<dbReference type="InterPro" id="IPR036910">
    <property type="entry name" value="HMG_box_dom_sf"/>
</dbReference>
<evidence type="ECO:0000313" key="6">
    <source>
        <dbReference type="Proteomes" id="UP000198406"/>
    </source>
</evidence>
<dbReference type="Proteomes" id="UP000198406">
    <property type="component" value="Unassembled WGS sequence"/>
</dbReference>